<dbReference type="Pfam" id="PF08434">
    <property type="entry name" value="CLCA"/>
    <property type="match status" value="3"/>
</dbReference>
<dbReference type="InterPro" id="IPR002035">
    <property type="entry name" value="VWF_A"/>
</dbReference>
<dbReference type="GO" id="GO:0005886">
    <property type="term" value="C:plasma membrane"/>
    <property type="evidence" value="ECO:0007669"/>
    <property type="project" value="TreeGrafter"/>
</dbReference>
<dbReference type="InterPro" id="IPR051266">
    <property type="entry name" value="CLCR"/>
</dbReference>
<keyword evidence="9" id="KW-0325">Glycoprotein</keyword>
<accession>A0A9Q1B3Y9</accession>
<keyword evidence="12" id="KW-1133">Transmembrane helix</keyword>
<evidence type="ECO:0000256" key="8">
    <source>
        <dbReference type="ARBA" id="ARBA00023049"/>
    </source>
</evidence>
<reference evidence="14" key="1">
    <citation type="journal article" date="2023" name="DNA Res.">
        <title>Chromosome-level genome assembly of Phrynocephalus forsythii using third-generation DNA sequencing and Hi-C analysis.</title>
        <authorList>
            <person name="Qi Y."/>
            <person name="Zhao W."/>
            <person name="Zhao Y."/>
            <person name="Niu C."/>
            <person name="Cao S."/>
            <person name="Zhang Y."/>
        </authorList>
    </citation>
    <scope>NUCLEOTIDE SEQUENCE</scope>
    <source>
        <tissue evidence="14">Muscle</tissue>
    </source>
</reference>
<dbReference type="SUPFAM" id="SSF53300">
    <property type="entry name" value="vWA-like"/>
    <property type="match status" value="3"/>
</dbReference>
<dbReference type="PANTHER" id="PTHR10579:SF42">
    <property type="entry name" value="CHLORIDE CHANNEL ACCESSORY 3B"/>
    <property type="match status" value="1"/>
</dbReference>
<evidence type="ECO:0000256" key="4">
    <source>
        <dbReference type="ARBA" id="ARBA00022723"/>
    </source>
</evidence>
<dbReference type="PANTHER" id="PTHR10579">
    <property type="entry name" value="CALCIUM-ACTIVATED CHLORIDE CHANNEL REGULATOR"/>
    <property type="match status" value="1"/>
</dbReference>
<dbReference type="Gene3D" id="3.40.50.410">
    <property type="entry name" value="von Willebrand factor, type A domain"/>
    <property type="match status" value="3"/>
</dbReference>
<dbReference type="EMBL" id="JAPFRF010000005">
    <property type="protein sequence ID" value="KAJ7332533.1"/>
    <property type="molecule type" value="Genomic_DNA"/>
</dbReference>
<protein>
    <recommendedName>
        <fullName evidence="13">VWFA domain-containing protein</fullName>
    </recommendedName>
</protein>
<dbReference type="FunFam" id="3.40.50.410:FF:000034">
    <property type="entry name" value="calcium-activated chloride channel regulator 1"/>
    <property type="match status" value="1"/>
</dbReference>
<feature type="region of interest" description="Disordered" evidence="11">
    <location>
        <begin position="1"/>
        <end position="64"/>
    </location>
</feature>
<evidence type="ECO:0000256" key="7">
    <source>
        <dbReference type="ARBA" id="ARBA00022833"/>
    </source>
</evidence>
<keyword evidence="15" id="KW-1185">Reference proteome</keyword>
<feature type="region of interest" description="Disordered" evidence="11">
    <location>
        <begin position="154"/>
        <end position="190"/>
    </location>
</feature>
<dbReference type="GO" id="GO:0006508">
    <property type="term" value="P:proteolysis"/>
    <property type="evidence" value="ECO:0007669"/>
    <property type="project" value="UniProtKB-KW"/>
</dbReference>
<keyword evidence="4" id="KW-0479">Metal-binding</keyword>
<dbReference type="NCBIfam" id="NF041940">
    <property type="entry name" value="choice_anch_X"/>
    <property type="match status" value="2"/>
</dbReference>
<name>A0A9Q1B3Y9_9SAUR</name>
<keyword evidence="2" id="KW-0813">Transport</keyword>
<evidence type="ECO:0000256" key="10">
    <source>
        <dbReference type="ARBA" id="ARBA00023214"/>
    </source>
</evidence>
<dbReference type="GO" id="GO:0008237">
    <property type="term" value="F:metallopeptidase activity"/>
    <property type="evidence" value="ECO:0007669"/>
    <property type="project" value="UniProtKB-KW"/>
</dbReference>
<dbReference type="CDD" id="cd00198">
    <property type="entry name" value="vWFA"/>
    <property type="match status" value="3"/>
</dbReference>
<dbReference type="InterPro" id="IPR036465">
    <property type="entry name" value="vWFA_dom_sf"/>
</dbReference>
<evidence type="ECO:0000256" key="3">
    <source>
        <dbReference type="ARBA" id="ARBA00022670"/>
    </source>
</evidence>
<evidence type="ECO:0000259" key="13">
    <source>
        <dbReference type="PROSITE" id="PS50234"/>
    </source>
</evidence>
<keyword evidence="6" id="KW-0378">Hydrolase</keyword>
<keyword evidence="10" id="KW-0868">Chloride</keyword>
<dbReference type="GO" id="GO:0005229">
    <property type="term" value="F:intracellularly calcium-gated chloride channel activity"/>
    <property type="evidence" value="ECO:0007669"/>
    <property type="project" value="TreeGrafter"/>
</dbReference>
<feature type="compositionally biased region" description="Low complexity" evidence="11">
    <location>
        <begin position="17"/>
        <end position="26"/>
    </location>
</feature>
<sequence>MAAAEGKDPLGFFAAYGSDSSSSGGSDSDGDEGAGATREAEPSSRQTEKGVPGGKPRLPGPDELFRSVHRPAFLYNPLHKEIDWESRVVRAPEEPPKEFKAWTTNAVPPPETYTVKESKPPPPPELDMAIKWSNMYEDNGDDAPRHANKMNSLAEEEEQVQVESDDEKSEPVASKKRKLDPEEQNKKKKQRNAVGLVVLENNILQITTHRCSCYREQVSNSVTYYLELDWGLKGPGSSPQNNRLNHMLQAMEVYLLRILEDNSYLGIVTFGGGAEVNAHICPIGSADVQQQLTSGLPAAFLSKEANACVGLQLAREVVMKHAGDASHSEIILLTSGEDNTLSKCFSDMTNSLIIHTIAMGQSASKELEQLRRRGYKLAEAKMILNQWHALNGLVLLHLVAGTGVKLNNGGFEDVVISINPGLPEDSKVIDNIKEMVTEASSYLFNASQQRFYFKTVKVVIPSTWTTKPEYKRVTTESYENAEVIVADPYLKYGDDPYTLQYGGCGKRGRYIHFTSNFLTNDSLYDIYGSRGRVFVHEWAHLRWGVFDEYNNNAPFYTAGLNKAEATRCSAAISGQYRFRTPTGTIRKCKFEHRSRLYEAGCQFIPDREQTTPVSIMYAQSLSSITQFCNKSNHNVNAANMQNKMCKYRSTWDVIMNSTDFASSSPISTSFLDPTIILMQVQDRVLCLVFDVSGSMRDFGRIVRLKQAAELFLLQIIETGSWVGIVIFNNAAAIQTGLQQIVSDAVRQTLTTYLPSVAGGGTNICAGVRKAFQVFLEKFTSTEGCEIVLLTDGEDGSISSCFTDVANSGSVIHTIALGPNAAKELETLADMTGDVGETDKLFRKPLGKIHDVMEWACGSNSSLVPVSGGLKFAATDRLDSNGLIDAFSAISSGTGNTGQQSIQLESIGESINPFQWLDGIVTIDNTVGNDTFFIVTWSLSTYPPGIFLTDPRRKKYTQSNFVIDKTNLQTARLQIPGTALPGNWIYSILNTHTVAQVISVTVTTRAASASVPPVMLKSYINRDTNSYPSPIIIYAEVSQGFLPVIGANVTATVESESGQTVELELLDNGSGADLVIDDGIYSRYFTSFKENGRYNIKVRVRGQNGTVRRVRRQSLALYMPGYVENGEIKMNAPRPEVNEDEIQADIENFSRTASGGSFTMSGVPSTTLKDVFPPCGITDLEVEPVDEGELLLSWTAPGNDYDLGRAEEYEIKISKSPLELRDDFNNAVSLNTSGLTPEVAGVKQYIQYKPETITKENGTTFYFAIRAIDNSSNVGDISNIARAVLLVTLPSPTTTPHTTLPAKNNDTELMLILGNGVTGTMVKLNGGGFEDIVIAINPGLPEDNRILENIKDMVTEASSYLFNATNQRFYFKTVKVIVPLTWVPKPEYKRITTESYENADVIVADPYLKYGDDPYTLQYGGCGEQGRYIHFTSNFLTNDSLYDVYGSRGRRVFVHEWAHLRWGVFDEYNNDAPFYNTGERQAAATSFSTLLAVTQFCDQSNHNINATNMQNKLCNYRSTWEVIMSSTDFSHSSPINTPPPNPIVSFLQTQDRVLCLVLDVSGSMAGGDRIARLKQAADIFLLQIIEAGSWVGIVTFNSAATVRTELRQIDDDSAREDLRVFLPTAAGGGTSICSGVRKGFEVFLMKYPTTEGCEIVLLTDGEDGTISSCFDEVKRSGSIIHTIALGPSAAADLEKLALLTGGLRFAATDRVDSNGLIDAFSSISSGSGNISQQSIQLESKGERVPPNRWLDGTVTIDATVGNDTFFVVTWSLSTYPPGLFLTDPDGRRYKPTDFVIESTNLRTARLRIPGTAKAGRWTYSILNTHSADQVLTVTVTTRAASESVPPVMVKSYINTDTSSFPNPIIIYAEVSQGFLPVIGANVTAIVESATGQINELQLLDDGAGADIVKHDGIYSRYFTSFKSNGRYNIKVRVQGKDGKMRRVRRQSHSLYVPGHVENGVIKMNAPRPEVSEDEIQANLGSFSRTTSGGSFVMAGVPAGTPPDVFPPCKINDLEVEINDENEFILSWTAPGNDYDIGKAERYEIKMSDNPLELRDATFDSATSLNTSGLTPEVAGVKQYFQYKPENFTKENGTTLCFAIRAIDNSNNVGDTSNIARAVLLLAPLPITPTSPADTTLSHGETTYTTASPFPVKDESVLNTVTIIVIIVCITVIILSVITSITVCVVQKRKKRHPETGM</sequence>
<comment type="similarity">
    <text evidence="1">Belongs to the CLCR family.</text>
</comment>
<dbReference type="Proteomes" id="UP001142489">
    <property type="component" value="Unassembled WGS sequence"/>
</dbReference>
<organism evidence="14 15">
    <name type="scientific">Phrynocephalus forsythii</name>
    <dbReference type="NCBI Taxonomy" id="171643"/>
    <lineage>
        <taxon>Eukaryota</taxon>
        <taxon>Metazoa</taxon>
        <taxon>Chordata</taxon>
        <taxon>Craniata</taxon>
        <taxon>Vertebrata</taxon>
        <taxon>Euteleostomi</taxon>
        <taxon>Lepidosauria</taxon>
        <taxon>Squamata</taxon>
        <taxon>Bifurcata</taxon>
        <taxon>Unidentata</taxon>
        <taxon>Episquamata</taxon>
        <taxon>Toxicofera</taxon>
        <taxon>Iguania</taxon>
        <taxon>Acrodonta</taxon>
        <taxon>Agamidae</taxon>
        <taxon>Agaminae</taxon>
        <taxon>Phrynocephalus</taxon>
    </lineage>
</organism>
<feature type="compositionally biased region" description="Basic and acidic residues" evidence="11">
    <location>
        <begin position="38"/>
        <end position="48"/>
    </location>
</feature>
<keyword evidence="5" id="KW-0732">Signal</keyword>
<feature type="domain" description="VWFA" evidence="13">
    <location>
        <begin position="684"/>
        <end position="855"/>
    </location>
</feature>
<dbReference type="Pfam" id="PF13768">
    <property type="entry name" value="VWA_3"/>
    <property type="match status" value="1"/>
</dbReference>
<dbReference type="SMART" id="SM00327">
    <property type="entry name" value="VWA"/>
    <property type="match status" value="3"/>
</dbReference>
<evidence type="ECO:0000313" key="15">
    <source>
        <dbReference type="Proteomes" id="UP001142489"/>
    </source>
</evidence>
<gene>
    <name evidence="14" type="ORF">JRQ81_014713</name>
</gene>
<evidence type="ECO:0000256" key="1">
    <source>
        <dbReference type="ARBA" id="ARBA00006398"/>
    </source>
</evidence>
<dbReference type="Gene3D" id="2.60.40.10">
    <property type="entry name" value="Immunoglobulins"/>
    <property type="match status" value="2"/>
</dbReference>
<evidence type="ECO:0000256" key="9">
    <source>
        <dbReference type="ARBA" id="ARBA00023180"/>
    </source>
</evidence>
<keyword evidence="8" id="KW-0482">Metalloprotease</keyword>
<feature type="transmembrane region" description="Helical" evidence="12">
    <location>
        <begin position="2159"/>
        <end position="2184"/>
    </location>
</feature>
<dbReference type="FunFam" id="2.60.40.10:FF:001134">
    <property type="entry name" value="Calcium-activated chloride channel regulator 1"/>
    <property type="match status" value="1"/>
</dbReference>
<feature type="compositionally biased region" description="Acidic residues" evidence="11">
    <location>
        <begin position="154"/>
        <end position="168"/>
    </location>
</feature>
<dbReference type="GO" id="GO:0046872">
    <property type="term" value="F:metal ion binding"/>
    <property type="evidence" value="ECO:0007669"/>
    <property type="project" value="UniProtKB-KW"/>
</dbReference>
<dbReference type="InterPro" id="IPR013783">
    <property type="entry name" value="Ig-like_fold"/>
</dbReference>
<feature type="region of interest" description="Disordered" evidence="11">
    <location>
        <begin position="94"/>
        <end position="127"/>
    </location>
</feature>
<evidence type="ECO:0000313" key="14">
    <source>
        <dbReference type="EMBL" id="KAJ7332533.1"/>
    </source>
</evidence>
<comment type="caution">
    <text evidence="14">The sequence shown here is derived from an EMBL/GenBank/DDBJ whole genome shotgun (WGS) entry which is preliminary data.</text>
</comment>
<keyword evidence="3" id="KW-0645">Protease</keyword>
<proteinExistence type="inferred from homology"/>
<keyword evidence="7" id="KW-0862">Zinc</keyword>
<dbReference type="InterPro" id="IPR029089">
    <property type="entry name" value="DUF4660"/>
</dbReference>
<dbReference type="Pfam" id="PF13519">
    <property type="entry name" value="VWA_2"/>
    <property type="match status" value="2"/>
</dbReference>
<evidence type="ECO:0000256" key="2">
    <source>
        <dbReference type="ARBA" id="ARBA00022448"/>
    </source>
</evidence>
<dbReference type="Pfam" id="PF15559">
    <property type="entry name" value="DUF4660"/>
    <property type="match status" value="1"/>
</dbReference>
<evidence type="ECO:0000256" key="11">
    <source>
        <dbReference type="SAM" id="MobiDB-lite"/>
    </source>
</evidence>
<dbReference type="OrthoDB" id="687730at2759"/>
<keyword evidence="12" id="KW-0472">Membrane</keyword>
<feature type="domain" description="VWFA" evidence="13">
    <location>
        <begin position="1552"/>
        <end position="1722"/>
    </location>
</feature>
<evidence type="ECO:0000256" key="6">
    <source>
        <dbReference type="ARBA" id="ARBA00022801"/>
    </source>
</evidence>
<dbReference type="InterPro" id="IPR013642">
    <property type="entry name" value="CLCA_N"/>
</dbReference>
<evidence type="ECO:0000256" key="12">
    <source>
        <dbReference type="SAM" id="Phobius"/>
    </source>
</evidence>
<evidence type="ECO:0000256" key="5">
    <source>
        <dbReference type="ARBA" id="ARBA00022729"/>
    </source>
</evidence>
<keyword evidence="12" id="KW-0812">Transmembrane</keyword>
<dbReference type="PROSITE" id="PS50234">
    <property type="entry name" value="VWFA"/>
    <property type="match status" value="2"/>
</dbReference>